<keyword evidence="3" id="KW-0238">DNA-binding</keyword>
<dbReference type="InterPro" id="IPR001789">
    <property type="entry name" value="Sig_transdc_resp-reg_receiver"/>
</dbReference>
<dbReference type="PANTHER" id="PTHR35807">
    <property type="entry name" value="TRANSCRIPTIONAL REGULATOR REDD-RELATED"/>
    <property type="match status" value="1"/>
</dbReference>
<dbReference type="GO" id="GO:0006355">
    <property type="term" value="P:regulation of DNA-templated transcription"/>
    <property type="evidence" value="ECO:0007669"/>
    <property type="project" value="InterPro"/>
</dbReference>
<reference evidence="7" key="2">
    <citation type="submission" date="2020-09" db="EMBL/GenBank/DDBJ databases">
        <authorList>
            <person name="Sun Q."/>
            <person name="Ohkuma M."/>
        </authorList>
    </citation>
    <scope>NUCLEOTIDE SEQUENCE</scope>
    <source>
        <strain evidence="7">JCM 15325</strain>
    </source>
</reference>
<dbReference type="PANTHER" id="PTHR35807:SF2">
    <property type="entry name" value="TRANSCRIPTIONAL ACTIVATOR DOMAIN"/>
    <property type="match status" value="1"/>
</dbReference>
<dbReference type="Pfam" id="PF03704">
    <property type="entry name" value="BTAD"/>
    <property type="match status" value="1"/>
</dbReference>
<dbReference type="GO" id="GO:0000160">
    <property type="term" value="P:phosphorelay signal transduction system"/>
    <property type="evidence" value="ECO:0007669"/>
    <property type="project" value="UniProtKB-KW"/>
</dbReference>
<dbReference type="RefSeq" id="WP_188802181.1">
    <property type="nucleotide sequence ID" value="NZ_BMOK01000004.1"/>
</dbReference>
<proteinExistence type="predicted"/>
<evidence type="ECO:0000259" key="6">
    <source>
        <dbReference type="PROSITE" id="PS50110"/>
    </source>
</evidence>
<dbReference type="AlphaFoldDB" id="A0A917S2D1"/>
<feature type="modified residue" description="4-aspartylphosphate" evidence="5">
    <location>
        <position position="53"/>
    </location>
</feature>
<evidence type="ECO:0000256" key="5">
    <source>
        <dbReference type="PROSITE-ProRule" id="PRU00169"/>
    </source>
</evidence>
<dbReference type="SUPFAM" id="SSF48452">
    <property type="entry name" value="TPR-like"/>
    <property type="match status" value="1"/>
</dbReference>
<evidence type="ECO:0000256" key="4">
    <source>
        <dbReference type="ARBA" id="ARBA00023163"/>
    </source>
</evidence>
<dbReference type="SMART" id="SM01043">
    <property type="entry name" value="BTAD"/>
    <property type="match status" value="1"/>
</dbReference>
<dbReference type="SUPFAM" id="SSF46894">
    <property type="entry name" value="C-terminal effector domain of the bipartite response regulators"/>
    <property type="match status" value="1"/>
</dbReference>
<feature type="domain" description="Response regulatory" evidence="6">
    <location>
        <begin position="2"/>
        <end position="116"/>
    </location>
</feature>
<dbReference type="InterPro" id="IPR011990">
    <property type="entry name" value="TPR-like_helical_dom_sf"/>
</dbReference>
<dbReference type="SUPFAM" id="SSF52172">
    <property type="entry name" value="CheY-like"/>
    <property type="match status" value="1"/>
</dbReference>
<keyword evidence="5" id="KW-0597">Phosphoprotein</keyword>
<dbReference type="InterPro" id="IPR016032">
    <property type="entry name" value="Sig_transdc_resp-reg_C-effctor"/>
</dbReference>
<dbReference type="PROSITE" id="PS50110">
    <property type="entry name" value="RESPONSE_REGULATORY"/>
    <property type="match status" value="1"/>
</dbReference>
<dbReference type="InterPro" id="IPR011006">
    <property type="entry name" value="CheY-like_superfamily"/>
</dbReference>
<evidence type="ECO:0000256" key="3">
    <source>
        <dbReference type="ARBA" id="ARBA00023125"/>
    </source>
</evidence>
<comment type="caution">
    <text evidence="7">The sequence shown here is derived from an EMBL/GenBank/DDBJ whole genome shotgun (WGS) entry which is preliminary data.</text>
</comment>
<dbReference type="EMBL" id="BMOK01000004">
    <property type="protein sequence ID" value="GGL49435.1"/>
    <property type="molecule type" value="Genomic_DNA"/>
</dbReference>
<dbReference type="Gene3D" id="1.25.40.10">
    <property type="entry name" value="Tetratricopeptide repeat domain"/>
    <property type="match status" value="1"/>
</dbReference>
<dbReference type="InterPro" id="IPR036388">
    <property type="entry name" value="WH-like_DNA-bd_sf"/>
</dbReference>
<dbReference type="InterPro" id="IPR051677">
    <property type="entry name" value="AfsR-DnrI-RedD_regulator"/>
</dbReference>
<sequence length="358" mass="41750">MRAIVVDDEELACKQVKKMLQETGVFQTIKTYTDPEEARDDAPARTADAAFLDIEMPEIGGIDLAEALQAVNEKMQIVFITAYDDFAIQAFDLNAIDYLLKPVMKPRLEKTVARLLKNGETISRDTPAGETFGVDCFDSLKFYRISQEKKAYLPVKWRTSKARELYAYLLKEHGRFVSKEVLTDLFWPDAEPGKASTQLYSTIYQIRKLMEKMPFHHHIDKNDMGYSLNISDTPIDAEEWEKGLSELQPLGPTSYEHHLQLFRAYKNHYFAEYGYIWAEPERVRLSRLWMEHAFRLIEFLIQEKNYPEALNICQKVDKIEPADEKIMKYQILLYNKTGNVEGAIRVYEHYRETRNAMN</sequence>
<dbReference type="GO" id="GO:0003677">
    <property type="term" value="F:DNA binding"/>
    <property type="evidence" value="ECO:0007669"/>
    <property type="project" value="UniProtKB-KW"/>
</dbReference>
<reference evidence="7" key="1">
    <citation type="journal article" date="2014" name="Int. J. Syst. Evol. Microbiol.">
        <title>Complete genome sequence of Corynebacterium casei LMG S-19264T (=DSM 44701T), isolated from a smear-ripened cheese.</title>
        <authorList>
            <consortium name="US DOE Joint Genome Institute (JGI-PGF)"/>
            <person name="Walter F."/>
            <person name="Albersmeier A."/>
            <person name="Kalinowski J."/>
            <person name="Ruckert C."/>
        </authorList>
    </citation>
    <scope>NUCLEOTIDE SEQUENCE</scope>
    <source>
        <strain evidence="7">JCM 15325</strain>
    </source>
</reference>
<keyword evidence="2" id="KW-0805">Transcription regulation</keyword>
<dbReference type="Pfam" id="PF00072">
    <property type="entry name" value="Response_reg"/>
    <property type="match status" value="1"/>
</dbReference>
<keyword evidence="1" id="KW-0902">Two-component regulatory system</keyword>
<evidence type="ECO:0000256" key="2">
    <source>
        <dbReference type="ARBA" id="ARBA00023015"/>
    </source>
</evidence>
<accession>A0A917S2D1</accession>
<name>A0A917S2D1_9BACL</name>
<dbReference type="Gene3D" id="3.40.50.2300">
    <property type="match status" value="1"/>
</dbReference>
<evidence type="ECO:0000313" key="8">
    <source>
        <dbReference type="Proteomes" id="UP000654670"/>
    </source>
</evidence>
<keyword evidence="4" id="KW-0804">Transcription</keyword>
<dbReference type="SMART" id="SM00448">
    <property type="entry name" value="REC"/>
    <property type="match status" value="1"/>
</dbReference>
<protein>
    <recommendedName>
        <fullName evidence="6">Response regulatory domain-containing protein</fullName>
    </recommendedName>
</protein>
<organism evidence="7 8">
    <name type="scientific">Sporolactobacillus putidus</name>
    <dbReference type="NCBI Taxonomy" id="492735"/>
    <lineage>
        <taxon>Bacteria</taxon>
        <taxon>Bacillati</taxon>
        <taxon>Bacillota</taxon>
        <taxon>Bacilli</taxon>
        <taxon>Bacillales</taxon>
        <taxon>Sporolactobacillaceae</taxon>
        <taxon>Sporolactobacillus</taxon>
    </lineage>
</organism>
<dbReference type="Proteomes" id="UP000654670">
    <property type="component" value="Unassembled WGS sequence"/>
</dbReference>
<dbReference type="Gene3D" id="1.10.10.10">
    <property type="entry name" value="Winged helix-like DNA-binding domain superfamily/Winged helix DNA-binding domain"/>
    <property type="match status" value="1"/>
</dbReference>
<dbReference type="InterPro" id="IPR005158">
    <property type="entry name" value="BTAD"/>
</dbReference>
<gene>
    <name evidence="7" type="ORF">GCM10007968_11980</name>
</gene>
<evidence type="ECO:0000313" key="7">
    <source>
        <dbReference type="EMBL" id="GGL49435.1"/>
    </source>
</evidence>
<keyword evidence="8" id="KW-1185">Reference proteome</keyword>
<evidence type="ECO:0000256" key="1">
    <source>
        <dbReference type="ARBA" id="ARBA00023012"/>
    </source>
</evidence>